<dbReference type="STRING" id="1499966.U14_03653"/>
<keyword evidence="3" id="KW-1185">Reference proteome</keyword>
<organism evidence="2">
    <name type="scientific">Candidatus Moduliflexus flocculans</name>
    <dbReference type="NCBI Taxonomy" id="1499966"/>
    <lineage>
        <taxon>Bacteria</taxon>
        <taxon>Candidatus Moduliflexota</taxon>
        <taxon>Candidatus Moduliflexia</taxon>
        <taxon>Candidatus Moduliflexales</taxon>
        <taxon>Candidatus Moduliflexaceae</taxon>
    </lineage>
</organism>
<feature type="signal peptide" evidence="1">
    <location>
        <begin position="1"/>
        <end position="29"/>
    </location>
</feature>
<reference evidence="2" key="1">
    <citation type="journal article" date="2015" name="PeerJ">
        <title>First genomic representation of candidate bacterial phylum KSB3 points to enhanced environmental sensing as a trigger of wastewater bulking.</title>
        <authorList>
            <person name="Sekiguchi Y."/>
            <person name="Ohashi A."/>
            <person name="Parks D.H."/>
            <person name="Yamauchi T."/>
            <person name="Tyson G.W."/>
            <person name="Hugenholtz P."/>
        </authorList>
    </citation>
    <scope>NUCLEOTIDE SEQUENCE [LARGE SCALE GENOMIC DNA]</scope>
</reference>
<feature type="chain" id="PRO_5001755298" evidence="1">
    <location>
        <begin position="30"/>
        <end position="373"/>
    </location>
</feature>
<evidence type="ECO:0000313" key="3">
    <source>
        <dbReference type="Proteomes" id="UP000030700"/>
    </source>
</evidence>
<evidence type="ECO:0000313" key="2">
    <source>
        <dbReference type="EMBL" id="GAK52402.1"/>
    </source>
</evidence>
<proteinExistence type="predicted"/>
<gene>
    <name evidence="2" type="ORF">U14_03653</name>
</gene>
<dbReference type="AlphaFoldDB" id="A0A081BPT6"/>
<dbReference type="HOGENOM" id="CLU_741157_0_0_0"/>
<protein>
    <submittedName>
        <fullName evidence="2">Uncharacterized protein</fullName>
    </submittedName>
</protein>
<name>A0A081BPT6_9BACT</name>
<sequence length="373" mass="42292">MKAEKRMIRTGIVMLICCGNALLPVVAAAETPAANLRYSGVYMLENICVDDDQQPILSVFCKMRVLRFFPDKTVIAGELRGIESANRGPDDPDELKHLKTRDYPKHFHFDLADAHYRGTYAAQGERLTLRLASAEDRLTVTAKITPEQLTLRSADGTQAIYQFLPIGPSAETAQFDRIVEEINQLSLNVTSIEFEIGGEAHYRLTFKSDAAGQIRKVRFTGSAPGDMNVNWLGYFDVNGQLVMADYKDCCYPETEGRVYFRNGQPVQPVAFLWFPWGYDSEKILWSRGFLNQQDEIGRRFQQDLDWFDTRIHPTLEGLFQECSSKIATEQERLRGDLSRIAPNAAAEEKAQGEKLLDELNQAAATLRQIRMRH</sequence>
<dbReference type="EMBL" id="DF820458">
    <property type="protein sequence ID" value="GAK52402.1"/>
    <property type="molecule type" value="Genomic_DNA"/>
</dbReference>
<keyword evidence="1" id="KW-0732">Signal</keyword>
<evidence type="ECO:0000256" key="1">
    <source>
        <dbReference type="SAM" id="SignalP"/>
    </source>
</evidence>
<dbReference type="Proteomes" id="UP000030700">
    <property type="component" value="Unassembled WGS sequence"/>
</dbReference>
<accession>A0A081BPT6</accession>